<sequence>MLQSFLLGQDSNFNLGHLLGHFSKTMSDSPLSIAASITGLLTFVAAVVAGFYAHALGLRDAIDTQAEISSALDKIYLLETETDMLNNAYLASIIRQPDRKYGTGDFKYFQGLYVQSLERMRAMDRELRASAELVTRGDGYGRISRVKRKAAWMASRARIQRDIDERKTESIRIFQIQLAMLSAKFDELSYHQNNHNATCNVMLLSDAGDLSSIGMMKMPPTPPSPTPSTSFPDRTKINNHTEISAAPSQISHTIESFRASSTYIASLESISVGFWTKIKFKK</sequence>
<proteinExistence type="predicted"/>
<dbReference type="EMBL" id="VIGI01000018">
    <property type="protein sequence ID" value="KAB8290275.1"/>
    <property type="molecule type" value="Genomic_DNA"/>
</dbReference>
<keyword evidence="1" id="KW-1133">Transmembrane helix</keyword>
<organism evidence="2 3">
    <name type="scientific">Monilinia laxa</name>
    <name type="common">Brown rot fungus</name>
    <name type="synonym">Sclerotinia laxa</name>
    <dbReference type="NCBI Taxonomy" id="61186"/>
    <lineage>
        <taxon>Eukaryota</taxon>
        <taxon>Fungi</taxon>
        <taxon>Dikarya</taxon>
        <taxon>Ascomycota</taxon>
        <taxon>Pezizomycotina</taxon>
        <taxon>Leotiomycetes</taxon>
        <taxon>Helotiales</taxon>
        <taxon>Sclerotiniaceae</taxon>
        <taxon>Monilinia</taxon>
    </lineage>
</organism>
<evidence type="ECO:0000313" key="2">
    <source>
        <dbReference type="EMBL" id="KAB8290275.1"/>
    </source>
</evidence>
<comment type="caution">
    <text evidence="2">The sequence shown here is derived from an EMBL/GenBank/DDBJ whole genome shotgun (WGS) entry which is preliminary data.</text>
</comment>
<gene>
    <name evidence="2" type="ORF">EYC80_011140</name>
</gene>
<dbReference type="AlphaFoldDB" id="A0A5N6JRS7"/>
<reference evidence="2 3" key="1">
    <citation type="submission" date="2019-06" db="EMBL/GenBank/DDBJ databases">
        <title>Genome Sequence of the Brown Rot Fungal Pathogen Monilinia laxa.</title>
        <authorList>
            <person name="De Miccolis Angelini R.M."/>
            <person name="Landi L."/>
            <person name="Abate D."/>
            <person name="Pollastro S."/>
            <person name="Romanazzi G."/>
            <person name="Faretra F."/>
        </authorList>
    </citation>
    <scope>NUCLEOTIDE SEQUENCE [LARGE SCALE GENOMIC DNA]</scope>
    <source>
        <strain evidence="2 3">Mlax316</strain>
    </source>
</reference>
<evidence type="ECO:0000256" key="1">
    <source>
        <dbReference type="SAM" id="Phobius"/>
    </source>
</evidence>
<keyword evidence="1" id="KW-0472">Membrane</keyword>
<accession>A0A5N6JRS7</accession>
<feature type="transmembrane region" description="Helical" evidence="1">
    <location>
        <begin position="31"/>
        <end position="53"/>
    </location>
</feature>
<keyword evidence="1" id="KW-0812">Transmembrane</keyword>
<dbReference type="OrthoDB" id="5329749at2759"/>
<protein>
    <submittedName>
        <fullName evidence="2">Uncharacterized protein</fullName>
    </submittedName>
</protein>
<keyword evidence="3" id="KW-1185">Reference proteome</keyword>
<name>A0A5N6JRS7_MONLA</name>
<evidence type="ECO:0000313" key="3">
    <source>
        <dbReference type="Proteomes" id="UP000326757"/>
    </source>
</evidence>
<dbReference type="Proteomes" id="UP000326757">
    <property type="component" value="Unassembled WGS sequence"/>
</dbReference>